<feature type="region of interest" description="Disordered" evidence="6">
    <location>
        <begin position="275"/>
        <end position="296"/>
    </location>
</feature>
<dbReference type="GO" id="GO:0016020">
    <property type="term" value="C:membrane"/>
    <property type="evidence" value="ECO:0007669"/>
    <property type="project" value="TreeGrafter"/>
</dbReference>
<evidence type="ECO:0000256" key="5">
    <source>
        <dbReference type="ARBA" id="ARBA00023157"/>
    </source>
</evidence>
<feature type="domain" description="Laminin G" evidence="8">
    <location>
        <begin position="461"/>
        <end position="595"/>
    </location>
</feature>
<dbReference type="Pfam" id="PF13385">
    <property type="entry name" value="Laminin_G_3"/>
    <property type="match status" value="1"/>
</dbReference>
<keyword evidence="11" id="KW-1185">Reference proteome</keyword>
<dbReference type="GO" id="GO:0009313">
    <property type="term" value="P:oligosaccharide catabolic process"/>
    <property type="evidence" value="ECO:0007669"/>
    <property type="project" value="TreeGrafter"/>
</dbReference>
<dbReference type="SMART" id="SM00282">
    <property type="entry name" value="LamG"/>
    <property type="match status" value="1"/>
</dbReference>
<dbReference type="PANTHER" id="PTHR10628:SF30">
    <property type="entry name" value="EXO-ALPHA-SIALIDASE"/>
    <property type="match status" value="1"/>
</dbReference>
<dbReference type="InterPro" id="IPR006558">
    <property type="entry name" value="LamG-like"/>
</dbReference>
<dbReference type="CDD" id="cd00110">
    <property type="entry name" value="LamG"/>
    <property type="match status" value="1"/>
</dbReference>
<sequence>MPSGLRARLRSALSTALTAAALVALPLVSPHSAHARPATDAPAFEQQILFKASQDPGYACFRIPAIVRSADGTLLAFAEGRVLNCGDAADIDLVLKRSTDGGRTWGPLQVVNEGAGDTHGNPAPVVDRDTGRIWLAETYNTGRTDSASCAVPCDRTPHLQYSDDDGRTWSQPRDLSPEILPPDWNSWYATGPVHGIQLTRGRHEGRLVFGVNTETWNGSRVTANHAALIVSDDHGGHWRIGATDSWPIAGDGTFRQKPSEVTLVERDDGTVLVSGREQDGTDLGHRTQAVSRDGGGSFTAPFRDLPGLYTPQVQGSMLRLGDRLLLACPGDPDRRRTMMIRSSYDGGRTWDSVDRGTVVTTDWSGYSDLVRLGSGTVGLMYEGGAVDARDEIRFARFTEDWLTPPRGPDPVTPDRARHAPDAAVLGDAEETDGVTRGALAFDGTDDAVRLPYRSSLPLGTKDFTVSLWFRYTATSGEQPFLWMGGTGTSQPQVWLRGEPANNRVQGLITVRNGAAPPQSAYVRTATAHNDGRWHHAVLRRGGGRLSLAVDGAQTSAADVTGTVSRNSPFGVHVGQRMDSRAFFTGTLDEVRVWDRALTDEELADPDVLRSPQDTVLWLPLDRVSGG</sequence>
<dbReference type="AlphaFoldDB" id="A0A937JPU4"/>
<dbReference type="RefSeq" id="WP_201836752.1">
    <property type="nucleotide sequence ID" value="NZ_JAERRK010000008.1"/>
</dbReference>
<dbReference type="EC" id="3.2.1.18" evidence="3"/>
<protein>
    <recommendedName>
        <fullName evidence="3">exo-alpha-sialidase</fullName>
        <ecNumber evidence="3">3.2.1.18</ecNumber>
    </recommendedName>
</protein>
<dbReference type="SMART" id="SM00560">
    <property type="entry name" value="LamGL"/>
    <property type="match status" value="1"/>
</dbReference>
<feature type="compositionally biased region" description="Basic and acidic residues" evidence="6">
    <location>
        <begin position="276"/>
        <end position="285"/>
    </location>
</feature>
<evidence type="ECO:0000259" key="8">
    <source>
        <dbReference type="SMART" id="SM00282"/>
    </source>
</evidence>
<proteinExistence type="inferred from homology"/>
<evidence type="ECO:0000256" key="7">
    <source>
        <dbReference type="SAM" id="SignalP"/>
    </source>
</evidence>
<dbReference type="Gene3D" id="2.120.10.10">
    <property type="match status" value="1"/>
</dbReference>
<keyword evidence="4 7" id="KW-0732">Signal</keyword>
<dbReference type="CDD" id="cd15482">
    <property type="entry name" value="Sialidase_non-viral"/>
    <property type="match status" value="1"/>
</dbReference>
<feature type="chain" id="PRO_5038026292" description="exo-alpha-sialidase" evidence="7">
    <location>
        <begin position="36"/>
        <end position="626"/>
    </location>
</feature>
<evidence type="ECO:0000313" key="10">
    <source>
        <dbReference type="EMBL" id="MBL1083832.1"/>
    </source>
</evidence>
<comment type="caution">
    <text evidence="10">The sequence shown here is derived from an EMBL/GenBank/DDBJ whole genome shotgun (WGS) entry which is preliminary data.</text>
</comment>
<dbReference type="InterPro" id="IPR026856">
    <property type="entry name" value="Sialidase_fam"/>
</dbReference>
<dbReference type="GO" id="GO:0005737">
    <property type="term" value="C:cytoplasm"/>
    <property type="evidence" value="ECO:0007669"/>
    <property type="project" value="TreeGrafter"/>
</dbReference>
<gene>
    <name evidence="10" type="ORF">JK359_17980</name>
</gene>
<evidence type="ECO:0000256" key="2">
    <source>
        <dbReference type="ARBA" id="ARBA00009348"/>
    </source>
</evidence>
<keyword evidence="5" id="KW-1015">Disulfide bond</keyword>
<organism evidence="10 11">
    <name type="scientific">Streptomyces actinomycinicus</name>
    <dbReference type="NCBI Taxonomy" id="1695166"/>
    <lineage>
        <taxon>Bacteria</taxon>
        <taxon>Bacillati</taxon>
        <taxon>Actinomycetota</taxon>
        <taxon>Actinomycetes</taxon>
        <taxon>Kitasatosporales</taxon>
        <taxon>Streptomycetaceae</taxon>
        <taxon>Streptomyces</taxon>
    </lineage>
</organism>
<evidence type="ECO:0000256" key="6">
    <source>
        <dbReference type="SAM" id="MobiDB-lite"/>
    </source>
</evidence>
<dbReference type="GO" id="GO:0004308">
    <property type="term" value="F:exo-alpha-sialidase activity"/>
    <property type="evidence" value="ECO:0007669"/>
    <property type="project" value="UniProtKB-EC"/>
</dbReference>
<dbReference type="InterPro" id="IPR001791">
    <property type="entry name" value="Laminin_G"/>
</dbReference>
<dbReference type="GO" id="GO:0006689">
    <property type="term" value="P:ganglioside catabolic process"/>
    <property type="evidence" value="ECO:0007669"/>
    <property type="project" value="TreeGrafter"/>
</dbReference>
<evidence type="ECO:0000313" key="11">
    <source>
        <dbReference type="Proteomes" id="UP000661858"/>
    </source>
</evidence>
<evidence type="ECO:0000256" key="1">
    <source>
        <dbReference type="ARBA" id="ARBA00000427"/>
    </source>
</evidence>
<name>A0A937JPU4_9ACTN</name>
<dbReference type="Proteomes" id="UP000661858">
    <property type="component" value="Unassembled WGS sequence"/>
</dbReference>
<dbReference type="SUPFAM" id="SSF49899">
    <property type="entry name" value="Concanavalin A-like lectins/glucanases"/>
    <property type="match status" value="1"/>
</dbReference>
<dbReference type="InterPro" id="IPR036278">
    <property type="entry name" value="Sialidase_sf"/>
</dbReference>
<accession>A0A937JPU4</accession>
<dbReference type="Gene3D" id="2.60.120.200">
    <property type="match status" value="1"/>
</dbReference>
<dbReference type="InterPro" id="IPR013320">
    <property type="entry name" value="ConA-like_dom_sf"/>
</dbReference>
<dbReference type="SUPFAM" id="SSF50939">
    <property type="entry name" value="Sialidases"/>
    <property type="match status" value="1"/>
</dbReference>
<reference evidence="10" key="1">
    <citation type="submission" date="2021-01" db="EMBL/GenBank/DDBJ databases">
        <title>WGS of actinomycetes isolated from Thailand.</title>
        <authorList>
            <person name="Thawai C."/>
        </authorList>
    </citation>
    <scope>NUCLEOTIDE SEQUENCE</scope>
    <source>
        <strain evidence="10">RCU-197</strain>
    </source>
</reference>
<evidence type="ECO:0000256" key="4">
    <source>
        <dbReference type="ARBA" id="ARBA00022729"/>
    </source>
</evidence>
<evidence type="ECO:0000256" key="3">
    <source>
        <dbReference type="ARBA" id="ARBA00012733"/>
    </source>
</evidence>
<comment type="catalytic activity">
    <reaction evidence="1">
        <text>Hydrolysis of alpha-(2-&gt;3)-, alpha-(2-&gt;6)-, alpha-(2-&gt;8)- glycosidic linkages of terminal sialic acid residues in oligosaccharides, glycoproteins, glycolipids, colominic acid and synthetic substrates.</text>
        <dbReference type="EC" id="3.2.1.18"/>
    </reaction>
</comment>
<comment type="similarity">
    <text evidence="2">Belongs to the glycosyl hydrolase 33 family.</text>
</comment>
<dbReference type="EMBL" id="JAERRK010000008">
    <property type="protein sequence ID" value="MBL1083832.1"/>
    <property type="molecule type" value="Genomic_DNA"/>
</dbReference>
<feature type="domain" description="LamG-like jellyroll fold" evidence="9">
    <location>
        <begin position="461"/>
        <end position="600"/>
    </location>
</feature>
<dbReference type="PANTHER" id="PTHR10628">
    <property type="entry name" value="SIALIDASE"/>
    <property type="match status" value="1"/>
</dbReference>
<dbReference type="Pfam" id="PF13088">
    <property type="entry name" value="BNR_2"/>
    <property type="match status" value="1"/>
</dbReference>
<feature type="signal peptide" evidence="7">
    <location>
        <begin position="1"/>
        <end position="35"/>
    </location>
</feature>
<dbReference type="InterPro" id="IPR011040">
    <property type="entry name" value="Sialidase"/>
</dbReference>
<evidence type="ECO:0000259" key="9">
    <source>
        <dbReference type="SMART" id="SM00560"/>
    </source>
</evidence>